<evidence type="ECO:0000313" key="4">
    <source>
        <dbReference type="Proteomes" id="UP000230922"/>
    </source>
</evidence>
<evidence type="ECO:0000256" key="1">
    <source>
        <dbReference type="SAM" id="MobiDB-lite"/>
    </source>
</evidence>
<dbReference type="SUPFAM" id="SSF49503">
    <property type="entry name" value="Cupredoxins"/>
    <property type="match status" value="1"/>
</dbReference>
<feature type="compositionally biased region" description="Basic and acidic residues" evidence="1">
    <location>
        <begin position="65"/>
        <end position="74"/>
    </location>
</feature>
<organism evidence="3 4">
    <name type="scientific">Candidatus Doudnabacteria bacterium CG10_big_fil_rev_8_21_14_0_10_42_18</name>
    <dbReference type="NCBI Taxonomy" id="1974552"/>
    <lineage>
        <taxon>Bacteria</taxon>
        <taxon>Candidatus Doudnaibacteriota</taxon>
    </lineage>
</organism>
<dbReference type="InterPro" id="IPR008972">
    <property type="entry name" value="Cupredoxin"/>
</dbReference>
<protein>
    <recommendedName>
        <fullName evidence="5">EfeO-type cupredoxin-like domain-containing protein</fullName>
    </recommendedName>
</protein>
<evidence type="ECO:0000313" key="3">
    <source>
        <dbReference type="EMBL" id="PIR96637.1"/>
    </source>
</evidence>
<accession>A0A2H0VBZ2</accession>
<comment type="caution">
    <text evidence="3">The sequence shown here is derived from an EMBL/GenBank/DDBJ whole genome shotgun (WGS) entry which is preliminary data.</text>
</comment>
<keyword evidence="2" id="KW-1133">Transmembrane helix</keyword>
<feature type="transmembrane region" description="Helical" evidence="2">
    <location>
        <begin position="20"/>
        <end position="38"/>
    </location>
</feature>
<evidence type="ECO:0000256" key="2">
    <source>
        <dbReference type="SAM" id="Phobius"/>
    </source>
</evidence>
<dbReference type="EMBL" id="PFAK01000001">
    <property type="protein sequence ID" value="PIR96637.1"/>
    <property type="molecule type" value="Genomic_DNA"/>
</dbReference>
<gene>
    <name evidence="3" type="ORF">COT92_00070</name>
</gene>
<dbReference type="Gene3D" id="2.60.40.420">
    <property type="entry name" value="Cupredoxins - blue copper proteins"/>
    <property type="match status" value="1"/>
</dbReference>
<keyword evidence="2" id="KW-0812">Transmembrane</keyword>
<reference evidence="4" key="1">
    <citation type="submission" date="2017-09" db="EMBL/GenBank/DDBJ databases">
        <title>Depth-based differentiation of microbial function through sediment-hosted aquifers and enrichment of novel symbionts in the deep terrestrial subsurface.</title>
        <authorList>
            <person name="Probst A.J."/>
            <person name="Ladd B."/>
            <person name="Jarett J.K."/>
            <person name="Geller-Mcgrath D.E."/>
            <person name="Sieber C.M.K."/>
            <person name="Emerson J.B."/>
            <person name="Anantharaman K."/>
            <person name="Thomas B.C."/>
            <person name="Malmstrom R."/>
            <person name="Stieglmeier M."/>
            <person name="Klingl A."/>
            <person name="Woyke T."/>
            <person name="Ryan C.M."/>
            <person name="Banfield J.F."/>
        </authorList>
    </citation>
    <scope>NUCLEOTIDE SEQUENCE [LARGE SCALE GENOMIC DNA]</scope>
</reference>
<evidence type="ECO:0008006" key="5">
    <source>
        <dbReference type="Google" id="ProtNLM"/>
    </source>
</evidence>
<keyword evidence="2" id="KW-0472">Membrane</keyword>
<feature type="region of interest" description="Disordered" evidence="1">
    <location>
        <begin position="61"/>
        <end position="100"/>
    </location>
</feature>
<dbReference type="Proteomes" id="UP000230922">
    <property type="component" value="Unassembled WGS sequence"/>
</dbReference>
<dbReference type="AlphaFoldDB" id="A0A2H0VBZ2"/>
<name>A0A2H0VBZ2_9BACT</name>
<sequence>MFLCYNIEKLTKKFMKTKQFIYVIIVVVIIVALSYYFYDSTNKKAQAPTTDIEDVLMRGQNRQQTETDKTEEPKNQAQETAIPTTEAGGTFSSGSEAETSPGADILVSETVYDGKNFLPGSLEILVGDIVIFTNNSGEEFLPASGAHPEFGPAVALPAGGKYQFKFETADSWDFYDGLNPSATGVINVAAR</sequence>
<proteinExistence type="predicted"/>